<evidence type="ECO:0000256" key="2">
    <source>
        <dbReference type="ARBA" id="ARBA00022679"/>
    </source>
</evidence>
<dbReference type="SUPFAM" id="SSF56672">
    <property type="entry name" value="DNA/RNA polymerases"/>
    <property type="match status" value="1"/>
</dbReference>
<keyword evidence="3" id="KW-0548">Nucleotidyltransferase</keyword>
<evidence type="ECO:0000313" key="5">
    <source>
        <dbReference type="Proteomes" id="UP000296561"/>
    </source>
</evidence>
<organism evidence="4 5">
    <name type="scientific">Rhizoctonia solani ourmia-like virus 1</name>
    <dbReference type="NCBI Taxonomy" id="1708387"/>
    <lineage>
        <taxon>Viruses</taxon>
        <taxon>Riboviria</taxon>
        <taxon>Orthornavirae</taxon>
        <taxon>Lenarviricota</taxon>
        <taxon>Miaviricetes</taxon>
        <taxon>Ourlivirales</taxon>
        <taxon>Botourmiaviridae</taxon>
        <taxon>Magoulivirus</taxon>
        <taxon>Magoulivirus rhizoctoniae</taxon>
        <taxon>Rhizoctonia magoulivirus 1</taxon>
    </lineage>
</organism>
<keyword evidence="1 4" id="KW-0696">RNA-directed RNA polymerase</keyword>
<dbReference type="KEGG" id="vg:65099709"/>
<evidence type="ECO:0000256" key="1">
    <source>
        <dbReference type="ARBA" id="ARBA00022484"/>
    </source>
</evidence>
<dbReference type="GeneID" id="65099709"/>
<keyword evidence="5" id="KW-1185">Reference proteome</keyword>
<name>A0A0M4KP45_9VIRU</name>
<proteinExistence type="predicted"/>
<reference evidence="5" key="1">
    <citation type="journal article" date="2016" name="J. Virol.">
        <title>Identification of Diverse Mycoviruses through Metatranscriptomics Characterization of the Viromes of Five Major Fungal Plant Pathogens.</title>
        <authorList>
            <person name="Marzano S.-Y.L."/>
            <person name="Nelson B.D."/>
            <person name="Ajayi-Oyetunde O."/>
            <person name="Bradley C.A."/>
            <person name="Hughes T.J."/>
            <person name="Hartman G.L."/>
            <person name="Eastburn D.M."/>
            <person name="Domier L.L."/>
        </authorList>
    </citation>
    <scope>NUCLEOTIDE SEQUENCE [LARGE SCALE GENOMIC DNA]</scope>
</reference>
<sequence>IGPENRGPLCLSTQMTVDSGETPAFTAAVDRACALLREAIPVWEAQCSLDTGSLPVPDWARERSAPPSVKLFKEFCVGLLENPCCHAWWPALSRVSLEMRTAVSGGLFLLRKVLPSLPSPWEEHAGRVCSPGPTLPVGYLSHVRRTVHRLFPYGWDREYYDAVHRFIPRSSSCLGFPRSVGGARAAWRGLRAEFRNLVSPSGGDSPLPVDEFPAKFMNVLENGKCRSVTVGGADQVLLGPLHKTIYGTLSRNEWLLRGAAKPSAFSGFSQCPGEVFVSGDYESATDNLSLEVAEAILDVLRRKALFVPDKLWSVAALSLRATLLYPGGVEMAQLRGQLMGNYLSFPLLCIQNYCAFRFCVRPEEVSDHLVRINGDDIVFLATREVARRGVALVFPTGLKLSPGKTLVSSSVFSLNSTFFRGVRDRLVPRLIPVLRFGSLGPVRAEMTPHSLAPSLAAFRKGFRGEARVVAEAMWLRWRRKELLATGRSVVRDLRVPVTFEALSRVGMVRRECVALTLPANSLPFDSVRFNGALPPGWTRREVSGRGRRRRARELEEEFWEQVRQRTWDQGTPPKKALAREVWDRTVETGQGRAIHVWLRHMRDWSKAPKLYRPLAKRLRPDLSLLRRACEEDAPRRVGAIWVPDGYSDRVGRWEQSFVPGGVMEESFPFIACLSFDGHPLGSELGTFDDSTLRAWCGERR</sequence>
<dbReference type="EMBL" id="KP900921">
    <property type="protein sequence ID" value="ALD89131.1"/>
    <property type="molecule type" value="Genomic_RNA"/>
</dbReference>
<dbReference type="GO" id="GO:0003968">
    <property type="term" value="F:RNA-directed RNA polymerase activity"/>
    <property type="evidence" value="ECO:0007669"/>
    <property type="project" value="UniProtKB-KW"/>
</dbReference>
<evidence type="ECO:0000313" key="4">
    <source>
        <dbReference type="EMBL" id="ALD89131.1"/>
    </source>
</evidence>
<dbReference type="CDD" id="cd23183">
    <property type="entry name" value="ps-ssRNAv_Botourmiaviridae_RdRp"/>
    <property type="match status" value="1"/>
</dbReference>
<keyword evidence="2" id="KW-0808">Transferase</keyword>
<dbReference type="InterPro" id="IPR043502">
    <property type="entry name" value="DNA/RNA_pol_sf"/>
</dbReference>
<protein>
    <submittedName>
        <fullName evidence="4">RNA-dependent RNA polymerase</fullName>
    </submittedName>
</protein>
<evidence type="ECO:0000256" key="3">
    <source>
        <dbReference type="ARBA" id="ARBA00022695"/>
    </source>
</evidence>
<accession>A0A0M4KP45</accession>
<feature type="non-terminal residue" evidence="4">
    <location>
        <position position="1"/>
    </location>
</feature>
<dbReference type="RefSeq" id="YP_010084710.1">
    <property type="nucleotide sequence ID" value="NC_055143.1"/>
</dbReference>
<dbReference type="Proteomes" id="UP000296561">
    <property type="component" value="Segment"/>
</dbReference>